<reference evidence="2" key="1">
    <citation type="journal article" date="2023" name="Nat. Plants">
        <title>Single-cell RNA sequencing provides a high-resolution roadmap for understanding the multicellular compartmentation of specialized metabolism.</title>
        <authorList>
            <person name="Sun S."/>
            <person name="Shen X."/>
            <person name="Li Y."/>
            <person name="Li Y."/>
            <person name="Wang S."/>
            <person name="Li R."/>
            <person name="Zhang H."/>
            <person name="Shen G."/>
            <person name="Guo B."/>
            <person name="Wei J."/>
            <person name="Xu J."/>
            <person name="St-Pierre B."/>
            <person name="Chen S."/>
            <person name="Sun C."/>
        </authorList>
    </citation>
    <scope>NUCLEOTIDE SEQUENCE [LARGE SCALE GENOMIC DNA]</scope>
</reference>
<name>A0ACC0AMH2_CATRO</name>
<organism evidence="1 2">
    <name type="scientific">Catharanthus roseus</name>
    <name type="common">Madagascar periwinkle</name>
    <name type="synonym">Vinca rosea</name>
    <dbReference type="NCBI Taxonomy" id="4058"/>
    <lineage>
        <taxon>Eukaryota</taxon>
        <taxon>Viridiplantae</taxon>
        <taxon>Streptophyta</taxon>
        <taxon>Embryophyta</taxon>
        <taxon>Tracheophyta</taxon>
        <taxon>Spermatophyta</taxon>
        <taxon>Magnoliopsida</taxon>
        <taxon>eudicotyledons</taxon>
        <taxon>Gunneridae</taxon>
        <taxon>Pentapetalae</taxon>
        <taxon>asterids</taxon>
        <taxon>lamiids</taxon>
        <taxon>Gentianales</taxon>
        <taxon>Apocynaceae</taxon>
        <taxon>Rauvolfioideae</taxon>
        <taxon>Vinceae</taxon>
        <taxon>Catharanthinae</taxon>
        <taxon>Catharanthus</taxon>
    </lineage>
</organism>
<proteinExistence type="predicted"/>
<dbReference type="Proteomes" id="UP001060085">
    <property type="component" value="Linkage Group LG05"/>
</dbReference>
<keyword evidence="2" id="KW-1185">Reference proteome</keyword>
<sequence length="279" mass="31210">MLHEVDDMTTKMLEGPPSSLTQYTSVMRKVQAIICRCMVSIGADTSYVSLDPFDSPDVEYAQPPPGTGGTSYAPPSPNAIGWSFDAPPPPGTAGSSVPPTPISRASSSDSNEHVFDKFLRIELKSRNHIVTTYNPQEGIHMVKSPIRLDGSDNNVYTLKMNEKSCSCGKWKEYTLPCSHDVLVVCKDNGTRPDTYVSDIYSREAYRRTYQSKFYLVGHEDFRRDASCNLIFYPLNMNNQQGRKQGKIDYRNPDSPPRCSICRMPGHNRKYCNNPSSSNV</sequence>
<accession>A0ACC0AMH2</accession>
<dbReference type="EMBL" id="CM044705">
    <property type="protein sequence ID" value="KAI5661916.1"/>
    <property type="molecule type" value="Genomic_DNA"/>
</dbReference>
<evidence type="ECO:0000313" key="1">
    <source>
        <dbReference type="EMBL" id="KAI5661916.1"/>
    </source>
</evidence>
<comment type="caution">
    <text evidence="1">The sequence shown here is derived from an EMBL/GenBank/DDBJ whole genome shotgun (WGS) entry which is preliminary data.</text>
</comment>
<evidence type="ECO:0000313" key="2">
    <source>
        <dbReference type="Proteomes" id="UP001060085"/>
    </source>
</evidence>
<gene>
    <name evidence="1" type="ORF">M9H77_21239</name>
</gene>
<protein>
    <submittedName>
        <fullName evidence="1">Uncharacterized protein</fullName>
    </submittedName>
</protein>